<keyword evidence="1" id="KW-0479">Metal-binding</keyword>
<dbReference type="PROSITE" id="PS51257">
    <property type="entry name" value="PROKAR_LIPOPROTEIN"/>
    <property type="match status" value="1"/>
</dbReference>
<evidence type="ECO:0000256" key="3">
    <source>
        <dbReference type="SAM" id="SignalP"/>
    </source>
</evidence>
<evidence type="ECO:0000256" key="2">
    <source>
        <dbReference type="ARBA" id="ARBA00023008"/>
    </source>
</evidence>
<evidence type="ECO:0000313" key="6">
    <source>
        <dbReference type="Proteomes" id="UP001363151"/>
    </source>
</evidence>
<name>A0ABR1G8A5_AURAN</name>
<keyword evidence="6" id="KW-1185">Reference proteome</keyword>
<evidence type="ECO:0000313" key="5">
    <source>
        <dbReference type="EMBL" id="KAK7249537.1"/>
    </source>
</evidence>
<keyword evidence="2" id="KW-0186">Copper</keyword>
<dbReference type="GO" id="GO:0016787">
    <property type="term" value="F:hydrolase activity"/>
    <property type="evidence" value="ECO:0007669"/>
    <property type="project" value="UniProtKB-KW"/>
</dbReference>
<keyword evidence="3" id="KW-0732">Signal</keyword>
<dbReference type="InterPro" id="IPR050316">
    <property type="entry name" value="Tyrosinase/Hemocyanin"/>
</dbReference>
<dbReference type="InterPro" id="IPR008922">
    <property type="entry name" value="Di-copper_centre_dom_sf"/>
</dbReference>
<accession>A0ABR1G8A5</accession>
<organism evidence="5 6">
    <name type="scientific">Aureococcus anophagefferens</name>
    <name type="common">Harmful bloom alga</name>
    <dbReference type="NCBI Taxonomy" id="44056"/>
    <lineage>
        <taxon>Eukaryota</taxon>
        <taxon>Sar</taxon>
        <taxon>Stramenopiles</taxon>
        <taxon>Ochrophyta</taxon>
        <taxon>Pelagophyceae</taxon>
        <taxon>Pelagomonadales</taxon>
        <taxon>Pelagomonadaceae</taxon>
        <taxon>Aureococcus</taxon>
    </lineage>
</organism>
<feature type="domain" description="Tyrosinase copper-binding" evidence="4">
    <location>
        <begin position="201"/>
        <end position="395"/>
    </location>
</feature>
<dbReference type="SUPFAM" id="SSF48056">
    <property type="entry name" value="Di-copper centre-containing domain"/>
    <property type="match status" value="1"/>
</dbReference>
<dbReference type="InterPro" id="IPR002227">
    <property type="entry name" value="Tyrosinase_Cu-bd"/>
</dbReference>
<dbReference type="EMBL" id="JBBJCI010000065">
    <property type="protein sequence ID" value="KAK7249537.1"/>
    <property type="molecule type" value="Genomic_DNA"/>
</dbReference>
<evidence type="ECO:0000259" key="4">
    <source>
        <dbReference type="Pfam" id="PF00264"/>
    </source>
</evidence>
<dbReference type="PANTHER" id="PTHR11474:SF126">
    <property type="entry name" value="TYROSINASE-LIKE PROTEIN TYR-1-RELATED"/>
    <property type="match status" value="1"/>
</dbReference>
<dbReference type="Pfam" id="PF00264">
    <property type="entry name" value="Tyrosinase"/>
    <property type="match status" value="1"/>
</dbReference>
<proteinExistence type="predicted"/>
<protein>
    <submittedName>
        <fullName evidence="5">Carboxylic ester hydrolase</fullName>
    </submittedName>
</protein>
<feature type="signal peptide" evidence="3">
    <location>
        <begin position="1"/>
        <end position="24"/>
    </location>
</feature>
<keyword evidence="5" id="KW-0378">Hydrolase</keyword>
<dbReference type="Gene3D" id="1.10.1280.10">
    <property type="entry name" value="Di-copper center containing domain from catechol oxidase"/>
    <property type="match status" value="1"/>
</dbReference>
<dbReference type="Proteomes" id="UP001363151">
    <property type="component" value="Unassembled WGS sequence"/>
</dbReference>
<gene>
    <name evidence="5" type="ORF">SO694_0026900</name>
</gene>
<sequence>MGQPPRRARAGRVGALVVAGAVGAACYAATRPSGGAPVASLAVDAASSSSGEVGVRITNAYGAWDAGTLYPWAHVVEPFRDTKFQVASDETCAMTLAHVDGTGAEVRAGEAPFAITTLDEPNAMTAVFTRAAGDYVLKVTCDDAGGGAPKARTINLKAKYVRREIRTLHAGDLARYMNATALVHTLSLAAGQARFGPKFKNYEYFTAKHLDKRSIDECTPYHDGDVFLTAHAAFSLEFEQALQAIDPSLASPYWDYTLDDEKYGEDWAAESAIFSKNMFGSYGASRTSEGHRIGDGPLVGARVATQGAMNRTDWPESNSFGRLTEAWNADDTLFVGRADTICELETKARLPGCSKLALAIAASNSTAYPGAFLPSFENAIETGFHAELHGMLGGAWGCEMRDGTSLSMKAFATAHPETRKILEILGVYLNLLWRSVYKRDPNCGACDMAVTCPASGTCSSGDGSCRCFSAAFEAAYEDVKGDDAKLLKLANEALRVDAINSAMKNAQAAVGLWQNTTGNVQFIGPDGAPLSAESNNALKIFLAKLVLHPAKVAPYATPLAASNDPLFWVTHNAWERVWHYVQLHPSTQYGNALYADSAERLKQYWDVNHAGLEPYRVCWGRYWDAKLPFSDFLGEGNHGQDYTNGELMQIFQPTNPDLPFVYHNLRWDHCPAADH</sequence>
<comment type="caution">
    <text evidence="5">The sequence shown here is derived from an EMBL/GenBank/DDBJ whole genome shotgun (WGS) entry which is preliminary data.</text>
</comment>
<evidence type="ECO:0000256" key="1">
    <source>
        <dbReference type="ARBA" id="ARBA00022723"/>
    </source>
</evidence>
<feature type="chain" id="PRO_5047209006" evidence="3">
    <location>
        <begin position="25"/>
        <end position="675"/>
    </location>
</feature>
<reference evidence="5 6" key="1">
    <citation type="submission" date="2024-03" db="EMBL/GenBank/DDBJ databases">
        <title>Aureococcus anophagefferens CCMP1851 and Kratosvirus quantuckense: Draft genome of a second virus-susceptible host strain in the model system.</title>
        <authorList>
            <person name="Chase E."/>
            <person name="Truchon A.R."/>
            <person name="Schepens W."/>
            <person name="Wilhelm S.W."/>
        </authorList>
    </citation>
    <scope>NUCLEOTIDE SEQUENCE [LARGE SCALE GENOMIC DNA]</scope>
    <source>
        <strain evidence="5 6">CCMP1851</strain>
    </source>
</reference>
<dbReference type="PANTHER" id="PTHR11474">
    <property type="entry name" value="TYROSINASE FAMILY MEMBER"/>
    <property type="match status" value="1"/>
</dbReference>